<keyword evidence="3" id="KW-0560">Oxidoreductase</keyword>
<keyword evidence="6" id="KW-1185">Reference proteome</keyword>
<accession>A0A1R2BRU2</accession>
<dbReference type="Proteomes" id="UP000187209">
    <property type="component" value="Unassembled WGS sequence"/>
</dbReference>
<dbReference type="OrthoDB" id="416253at2759"/>
<dbReference type="EMBL" id="MPUH01000465">
    <property type="protein sequence ID" value="OMJ79552.1"/>
    <property type="molecule type" value="Genomic_DNA"/>
</dbReference>
<feature type="domain" description="NADP-dependent oxidoreductase" evidence="4">
    <location>
        <begin position="16"/>
        <end position="109"/>
    </location>
</feature>
<dbReference type="PANTHER" id="PTHR43827:SF3">
    <property type="entry name" value="NADP-DEPENDENT OXIDOREDUCTASE DOMAIN-CONTAINING PROTEIN"/>
    <property type="match status" value="1"/>
</dbReference>
<evidence type="ECO:0000256" key="2">
    <source>
        <dbReference type="ARBA" id="ARBA00022857"/>
    </source>
</evidence>
<evidence type="ECO:0000259" key="4">
    <source>
        <dbReference type="Pfam" id="PF00248"/>
    </source>
</evidence>
<name>A0A1R2BRU2_9CILI</name>
<dbReference type="InterPro" id="IPR036812">
    <property type="entry name" value="NAD(P)_OxRdtase_dom_sf"/>
</dbReference>
<evidence type="ECO:0000256" key="3">
    <source>
        <dbReference type="ARBA" id="ARBA00023002"/>
    </source>
</evidence>
<dbReference type="PANTHER" id="PTHR43827">
    <property type="entry name" value="2,5-DIKETO-D-GLUCONIC ACID REDUCTASE"/>
    <property type="match status" value="1"/>
</dbReference>
<comment type="similarity">
    <text evidence="1">Belongs to the aldo/keto reductase family.</text>
</comment>
<dbReference type="PRINTS" id="PR00069">
    <property type="entry name" value="ALDKETRDTASE"/>
</dbReference>
<protein>
    <recommendedName>
        <fullName evidence="4">NADP-dependent oxidoreductase domain-containing protein</fullName>
    </recommendedName>
</protein>
<dbReference type="GO" id="GO:0016616">
    <property type="term" value="F:oxidoreductase activity, acting on the CH-OH group of donors, NAD or NADP as acceptor"/>
    <property type="evidence" value="ECO:0007669"/>
    <property type="project" value="UniProtKB-ARBA"/>
</dbReference>
<evidence type="ECO:0000313" key="5">
    <source>
        <dbReference type="EMBL" id="OMJ79552.1"/>
    </source>
</evidence>
<organism evidence="5 6">
    <name type="scientific">Stentor coeruleus</name>
    <dbReference type="NCBI Taxonomy" id="5963"/>
    <lineage>
        <taxon>Eukaryota</taxon>
        <taxon>Sar</taxon>
        <taxon>Alveolata</taxon>
        <taxon>Ciliophora</taxon>
        <taxon>Postciliodesmatophora</taxon>
        <taxon>Heterotrichea</taxon>
        <taxon>Heterotrichida</taxon>
        <taxon>Stentoridae</taxon>
        <taxon>Stentor</taxon>
    </lineage>
</organism>
<sequence>MRRNTFVLSNCIQIPKIGLGTYQMSGVQCKEAVTAALNAGYRHIDTAIYYSNHKNVAEAIRNYSREELFITSKIPPYKQGYENAMKATLDSLKELNTDYLDLMLIHWPGVAGYDPNDPGQVNERHGTWLWKIYTIRVN</sequence>
<reference evidence="5 6" key="1">
    <citation type="submission" date="2016-11" db="EMBL/GenBank/DDBJ databases">
        <title>The macronuclear genome of Stentor coeruleus: a giant cell with tiny introns.</title>
        <authorList>
            <person name="Slabodnick M."/>
            <person name="Ruby J.G."/>
            <person name="Reiff S.B."/>
            <person name="Swart E.C."/>
            <person name="Gosai S."/>
            <person name="Prabakaran S."/>
            <person name="Witkowska E."/>
            <person name="Larue G.E."/>
            <person name="Fisher S."/>
            <person name="Freeman R.M."/>
            <person name="Gunawardena J."/>
            <person name="Chu W."/>
            <person name="Stover N.A."/>
            <person name="Gregory B.D."/>
            <person name="Nowacki M."/>
            <person name="Derisi J."/>
            <person name="Roy S.W."/>
            <person name="Marshall W.F."/>
            <person name="Sood P."/>
        </authorList>
    </citation>
    <scope>NUCLEOTIDE SEQUENCE [LARGE SCALE GENOMIC DNA]</scope>
    <source>
        <strain evidence="5">WM001</strain>
    </source>
</reference>
<dbReference type="InterPro" id="IPR023210">
    <property type="entry name" value="NADP_OxRdtase_dom"/>
</dbReference>
<dbReference type="Pfam" id="PF00248">
    <property type="entry name" value="Aldo_ket_red"/>
    <property type="match status" value="1"/>
</dbReference>
<dbReference type="Gene3D" id="3.20.20.100">
    <property type="entry name" value="NADP-dependent oxidoreductase domain"/>
    <property type="match status" value="1"/>
</dbReference>
<evidence type="ECO:0000256" key="1">
    <source>
        <dbReference type="ARBA" id="ARBA00007905"/>
    </source>
</evidence>
<dbReference type="SUPFAM" id="SSF51430">
    <property type="entry name" value="NAD(P)-linked oxidoreductase"/>
    <property type="match status" value="1"/>
</dbReference>
<dbReference type="AlphaFoldDB" id="A0A1R2BRU2"/>
<keyword evidence="2" id="KW-0521">NADP</keyword>
<evidence type="ECO:0000313" key="6">
    <source>
        <dbReference type="Proteomes" id="UP000187209"/>
    </source>
</evidence>
<gene>
    <name evidence="5" type="ORF">SteCoe_20403</name>
</gene>
<dbReference type="InterPro" id="IPR020471">
    <property type="entry name" value="AKR"/>
</dbReference>
<proteinExistence type="inferred from homology"/>
<comment type="caution">
    <text evidence="5">The sequence shown here is derived from an EMBL/GenBank/DDBJ whole genome shotgun (WGS) entry which is preliminary data.</text>
</comment>